<evidence type="ECO:0000313" key="5">
    <source>
        <dbReference type="Proteomes" id="UP000796880"/>
    </source>
</evidence>
<evidence type="ECO:0000259" key="3">
    <source>
        <dbReference type="PROSITE" id="PS50076"/>
    </source>
</evidence>
<feature type="region of interest" description="Disordered" evidence="1">
    <location>
        <begin position="357"/>
        <end position="392"/>
    </location>
</feature>
<dbReference type="PANTHER" id="PTHR45295:SF1">
    <property type="entry name" value="CHAPERONE PROTEIN DNAJ C76, CHLOROPLASTIC"/>
    <property type="match status" value="1"/>
</dbReference>
<accession>A0A8K0HN14</accession>
<dbReference type="Proteomes" id="UP000796880">
    <property type="component" value="Unassembled WGS sequence"/>
</dbReference>
<dbReference type="Gene3D" id="3.30.70.20">
    <property type="match status" value="1"/>
</dbReference>
<name>A0A8K0HN14_9ROSA</name>
<feature type="domain" description="J" evidence="3">
    <location>
        <begin position="48"/>
        <end position="111"/>
    </location>
</feature>
<comment type="caution">
    <text evidence="4">The sequence shown here is derived from an EMBL/GenBank/DDBJ whole genome shotgun (WGS) entry which is preliminary data.</text>
</comment>
<evidence type="ECO:0000313" key="4">
    <source>
        <dbReference type="EMBL" id="KAF3455911.1"/>
    </source>
</evidence>
<dbReference type="InterPro" id="IPR036869">
    <property type="entry name" value="J_dom_sf"/>
</dbReference>
<proteinExistence type="predicted"/>
<dbReference type="OrthoDB" id="376357at2759"/>
<dbReference type="InterPro" id="IPR001623">
    <property type="entry name" value="DnaJ_domain"/>
</dbReference>
<dbReference type="CDD" id="cd06257">
    <property type="entry name" value="DnaJ"/>
    <property type="match status" value="1"/>
</dbReference>
<sequence length="467" mass="51737">MAPISVLEFKRNANTRRRSRRRSSASSMACRASSSSSSSSPVSITEFDLYDLLGIESSSDHSQIKTAYRSLQKRCHPDIAGPSGHDMAIILNEVYALLSDPSSRLAYDKEQAKMTELRGYTGKPIYSVWVGSESEQRAVFVDEVKCIGCLKCALFAEKTFAIESVYGRARVVAQWADPEHKIQEAIEACPVDCISIVERSNLAALEFLMSKQPRGNVRVGMGNAAGARVSNIFTDVKKFQIRFQDAVRKASTQHSNETDLQRASKLSAIQAIRSISNWLYWQTPKSDGSTTVTLQKLKQITGKSYEPPSMDKLRNAAAAWKQARESPRRIHQTSPKNYIYHEEYWIPSTNFLPPSTHKNSYSTTVSEPSSPLSSTKEWKVKNDRDHTRSKNRNLIGSIPLGMAMVAAVTVHLQGEGTAGQLNEHMGGSIALQVVNSSWLPAILAGMTWCMIGIIAVGFVEAIRSRKV</sequence>
<keyword evidence="2" id="KW-1133">Transmembrane helix</keyword>
<feature type="transmembrane region" description="Helical" evidence="2">
    <location>
        <begin position="438"/>
        <end position="459"/>
    </location>
</feature>
<dbReference type="Pfam" id="PF00226">
    <property type="entry name" value="DnaJ"/>
    <property type="match status" value="1"/>
</dbReference>
<feature type="compositionally biased region" description="Basic residues" evidence="1">
    <location>
        <begin position="13"/>
        <end position="23"/>
    </location>
</feature>
<keyword evidence="5" id="KW-1185">Reference proteome</keyword>
<dbReference type="SUPFAM" id="SSF46565">
    <property type="entry name" value="Chaperone J-domain"/>
    <property type="match status" value="1"/>
</dbReference>
<protein>
    <recommendedName>
        <fullName evidence="3">J domain-containing protein</fullName>
    </recommendedName>
</protein>
<dbReference type="AlphaFoldDB" id="A0A8K0HN14"/>
<dbReference type="SUPFAM" id="SSF54862">
    <property type="entry name" value="4Fe-4S ferredoxins"/>
    <property type="match status" value="1"/>
</dbReference>
<feature type="region of interest" description="Disordered" evidence="1">
    <location>
        <begin position="13"/>
        <end position="42"/>
    </location>
</feature>
<feature type="compositionally biased region" description="Basic and acidic residues" evidence="1">
    <location>
        <begin position="376"/>
        <end position="388"/>
    </location>
</feature>
<feature type="compositionally biased region" description="Low complexity" evidence="1">
    <location>
        <begin position="24"/>
        <end position="40"/>
    </location>
</feature>
<evidence type="ECO:0000256" key="2">
    <source>
        <dbReference type="SAM" id="Phobius"/>
    </source>
</evidence>
<dbReference type="PROSITE" id="PS50076">
    <property type="entry name" value="DNAJ_2"/>
    <property type="match status" value="1"/>
</dbReference>
<feature type="compositionally biased region" description="Polar residues" evidence="1">
    <location>
        <begin position="357"/>
        <end position="375"/>
    </location>
</feature>
<dbReference type="Pfam" id="PF13370">
    <property type="entry name" value="Fer4_13"/>
    <property type="match status" value="1"/>
</dbReference>
<dbReference type="PANTHER" id="PTHR45295">
    <property type="entry name" value="CHAPERONE PROTEIN DNAJ C76, CHLOROPLASTIC"/>
    <property type="match status" value="1"/>
</dbReference>
<dbReference type="Gene3D" id="1.10.287.110">
    <property type="entry name" value="DnaJ domain"/>
    <property type="match status" value="1"/>
</dbReference>
<gene>
    <name evidence="4" type="ORF">FNV43_RR00554</name>
</gene>
<reference evidence="4" key="1">
    <citation type="submission" date="2020-03" db="EMBL/GenBank/DDBJ databases">
        <title>A high-quality chromosome-level genome assembly of a woody plant with both climbing and erect habits, Rhamnella rubrinervis.</title>
        <authorList>
            <person name="Lu Z."/>
            <person name="Yang Y."/>
            <person name="Zhu X."/>
            <person name="Sun Y."/>
        </authorList>
    </citation>
    <scope>NUCLEOTIDE SEQUENCE</scope>
    <source>
        <strain evidence="4">BYM</strain>
        <tissue evidence="4">Leaf</tissue>
    </source>
</reference>
<keyword evidence="2" id="KW-0812">Transmembrane</keyword>
<organism evidence="4 5">
    <name type="scientific">Rhamnella rubrinervis</name>
    <dbReference type="NCBI Taxonomy" id="2594499"/>
    <lineage>
        <taxon>Eukaryota</taxon>
        <taxon>Viridiplantae</taxon>
        <taxon>Streptophyta</taxon>
        <taxon>Embryophyta</taxon>
        <taxon>Tracheophyta</taxon>
        <taxon>Spermatophyta</taxon>
        <taxon>Magnoliopsida</taxon>
        <taxon>eudicotyledons</taxon>
        <taxon>Gunneridae</taxon>
        <taxon>Pentapetalae</taxon>
        <taxon>rosids</taxon>
        <taxon>fabids</taxon>
        <taxon>Rosales</taxon>
        <taxon>Rhamnaceae</taxon>
        <taxon>rhamnoid group</taxon>
        <taxon>Rhamneae</taxon>
        <taxon>Rhamnella</taxon>
    </lineage>
</organism>
<dbReference type="SMART" id="SM00271">
    <property type="entry name" value="DnaJ"/>
    <property type="match status" value="1"/>
</dbReference>
<keyword evidence="2" id="KW-0472">Membrane</keyword>
<dbReference type="EMBL" id="VOIH02000001">
    <property type="protein sequence ID" value="KAF3455911.1"/>
    <property type="molecule type" value="Genomic_DNA"/>
</dbReference>
<evidence type="ECO:0000256" key="1">
    <source>
        <dbReference type="SAM" id="MobiDB-lite"/>
    </source>
</evidence>